<protein>
    <submittedName>
        <fullName evidence="4">NAD dependent epimerase/dehydratase family protein</fullName>
    </submittedName>
</protein>
<dbReference type="PANTHER" id="PTHR10366">
    <property type="entry name" value="NAD DEPENDENT EPIMERASE/DEHYDRATASE"/>
    <property type="match status" value="1"/>
</dbReference>
<comment type="similarity">
    <text evidence="2">Belongs to the NAD(P)-dependent epimerase/dehydratase family. Dihydroflavonol-4-reductase subfamily.</text>
</comment>
<dbReference type="OrthoDB" id="2735536at2759"/>
<dbReference type="SMR" id="A0A8X7NNN6"/>
<dbReference type="PANTHER" id="PTHR10366:SF564">
    <property type="entry name" value="STEROL-4-ALPHA-CARBOXYLATE 3-DEHYDROGENASE, DECARBOXYLATING"/>
    <property type="match status" value="1"/>
</dbReference>
<evidence type="ECO:0000256" key="2">
    <source>
        <dbReference type="ARBA" id="ARBA00023445"/>
    </source>
</evidence>
<dbReference type="Proteomes" id="UP000590412">
    <property type="component" value="Unassembled WGS sequence"/>
</dbReference>
<proteinExistence type="inferred from homology"/>
<dbReference type="SUPFAM" id="SSF51735">
    <property type="entry name" value="NAD(P)-binding Rossmann-fold domains"/>
    <property type="match status" value="1"/>
</dbReference>
<evidence type="ECO:0000256" key="1">
    <source>
        <dbReference type="ARBA" id="ARBA00023002"/>
    </source>
</evidence>
<keyword evidence="1" id="KW-0560">Oxidoreductase</keyword>
<sequence>MTVFVSGATGFIAQHVVKELLRQGFQVIGSVRTKTKGDYLSKLISSKSFSYVVVPDIASKGAFDQVLQDNENIESFIHTASPVDFEVSDIQTGLLDPAIEGTKNVLEAIDKFGSNVKSIVVTSSTSAVRDSSGNRPSNSTLEESAWNEITIEQGLKSTRLGYAAAKTFAEKEVWKFANAHTGFNVTTVNPTFVFGPQAYEVKHKEKLNESAEIINKVLNLSPDDAIPRLTGLYIDVRDVAKAHVAAVNHPNQFNGQRLLLIDSAWTNELLAVIINKHFPNADIPKGSIEKSDEELKKANSKWDNAKTKKLLGFEFIPLEKSVVDAVKQLLDAK</sequence>
<dbReference type="InterPro" id="IPR036291">
    <property type="entry name" value="NAD(P)-bd_dom_sf"/>
</dbReference>
<dbReference type="FunFam" id="3.40.50.720:FF:000191">
    <property type="entry name" value="Methylglyoxal reductase (NADPH-dependent)"/>
    <property type="match status" value="1"/>
</dbReference>
<evidence type="ECO:0000259" key="3">
    <source>
        <dbReference type="Pfam" id="PF01370"/>
    </source>
</evidence>
<dbReference type="Pfam" id="PF01370">
    <property type="entry name" value="Epimerase"/>
    <property type="match status" value="1"/>
</dbReference>
<gene>
    <name evidence="4" type="ORF">FOB60_002062</name>
</gene>
<dbReference type="AlphaFoldDB" id="A0A8X7NNN6"/>
<dbReference type="Gene3D" id="3.40.50.720">
    <property type="entry name" value="NAD(P)-binding Rossmann-like Domain"/>
    <property type="match status" value="1"/>
</dbReference>
<dbReference type="InterPro" id="IPR050425">
    <property type="entry name" value="NAD(P)_dehydrat-like"/>
</dbReference>
<organism evidence="4 5">
    <name type="scientific">Candida parapsilosis</name>
    <name type="common">Yeast</name>
    <dbReference type="NCBI Taxonomy" id="5480"/>
    <lineage>
        <taxon>Eukaryota</taxon>
        <taxon>Fungi</taxon>
        <taxon>Dikarya</taxon>
        <taxon>Ascomycota</taxon>
        <taxon>Saccharomycotina</taxon>
        <taxon>Pichiomycetes</taxon>
        <taxon>Debaryomycetaceae</taxon>
        <taxon>Candida/Lodderomyces clade</taxon>
        <taxon>Candida</taxon>
    </lineage>
</organism>
<name>A0A8X7NNN6_CANPA</name>
<feature type="domain" description="NAD-dependent epimerase/dehydratase" evidence="3">
    <location>
        <begin position="3"/>
        <end position="253"/>
    </location>
</feature>
<dbReference type="EMBL" id="JABWAB010000003">
    <property type="protein sequence ID" value="KAF6057507.1"/>
    <property type="molecule type" value="Genomic_DNA"/>
</dbReference>
<evidence type="ECO:0000313" key="5">
    <source>
        <dbReference type="Proteomes" id="UP000590412"/>
    </source>
</evidence>
<dbReference type="InterPro" id="IPR001509">
    <property type="entry name" value="Epimerase_deHydtase"/>
</dbReference>
<evidence type="ECO:0000313" key="4">
    <source>
        <dbReference type="EMBL" id="KAF6057507.1"/>
    </source>
</evidence>
<dbReference type="GO" id="GO:0016616">
    <property type="term" value="F:oxidoreductase activity, acting on the CH-OH group of donors, NAD or NADP as acceptor"/>
    <property type="evidence" value="ECO:0007669"/>
    <property type="project" value="TreeGrafter"/>
</dbReference>
<accession>A0A8X7NNN6</accession>
<comment type="caution">
    <text evidence="4">The sequence shown here is derived from an EMBL/GenBank/DDBJ whole genome shotgun (WGS) entry which is preliminary data.</text>
</comment>
<reference evidence="4" key="1">
    <citation type="submission" date="2020-03" db="EMBL/GenBank/DDBJ databases">
        <title>FDA dAtabase for Regulatory Grade micrObial Sequences (FDA-ARGOS): Supporting development and validation of Infectious Disease Dx tests.</title>
        <authorList>
            <person name="Campos J."/>
            <person name="Goldberg B."/>
            <person name="Tallon L."/>
            <person name="Sadzewicz L."/>
            <person name="Vavikolanu K."/>
            <person name="Mehta A."/>
            <person name="Aluvathingal J."/>
            <person name="Nadendla S."/>
            <person name="Nandy P."/>
            <person name="Geyer C."/>
            <person name="Yan Y."/>
            <person name="Sichtig H."/>
        </authorList>
    </citation>
    <scope>NUCLEOTIDE SEQUENCE [LARGE SCALE GENOMIC DNA]</scope>
    <source>
        <strain evidence="4">FDAARGOS_652</strain>
    </source>
</reference>